<dbReference type="EMBL" id="JAZAVK010000181">
    <property type="protein sequence ID" value="KAK7417674.1"/>
    <property type="molecule type" value="Genomic_DNA"/>
</dbReference>
<gene>
    <name evidence="2" type="ORF">QQZ08_011560</name>
</gene>
<dbReference type="Proteomes" id="UP001498421">
    <property type="component" value="Unassembled WGS sequence"/>
</dbReference>
<evidence type="ECO:0000313" key="3">
    <source>
        <dbReference type="Proteomes" id="UP001498421"/>
    </source>
</evidence>
<keyword evidence="3" id="KW-1185">Reference proteome</keyword>
<reference evidence="2 3" key="1">
    <citation type="journal article" date="2025" name="Microbiol. Resour. Announc.">
        <title>Draft genome sequences for Neonectria magnoliae and Neonectria punicea, canker pathogens of Liriodendron tulipifera and Acer saccharum in West Virginia.</title>
        <authorList>
            <person name="Petronek H.M."/>
            <person name="Kasson M.T."/>
            <person name="Metheny A.M."/>
            <person name="Stauder C.M."/>
            <person name="Lovett B."/>
            <person name="Lynch S.C."/>
            <person name="Garnas J.R."/>
            <person name="Kasson L.R."/>
            <person name="Stajich J.E."/>
        </authorList>
    </citation>
    <scope>NUCLEOTIDE SEQUENCE [LARGE SCALE GENOMIC DNA]</scope>
    <source>
        <strain evidence="2 3">NRRL 64651</strain>
    </source>
</reference>
<sequence length="297" mass="32573">MSKTASLHRVLIHRNEFIVESSILDVPKEDEDVTSPRKRMQLSVDTPALGITDAEPQFIDQTTEIMQRHTSKISSTPVLQDFMSPILGCHDNAQSEDEAVEDIEASSSQPSFTYDDRLQSTQFGLQAPTVSTAPEILSYTVLPELVSPSESKESTPNTARSPGPDVPQFDLSEFMTFSPSPEPEVSAAYLAVNNSKEMLIDDAIKTTCDDPPGRPDIGCLSLHKKEGRGVEDGPSHPSMHHSSHNSSLDDIVVDTTPVLHRTSSPKSQSESCITVQPRKPRPVRIKLRTKGQGTTKE</sequence>
<feature type="region of interest" description="Disordered" evidence="1">
    <location>
        <begin position="225"/>
        <end position="297"/>
    </location>
</feature>
<accession>A0ABR1H9E8</accession>
<evidence type="ECO:0000256" key="1">
    <source>
        <dbReference type="SAM" id="MobiDB-lite"/>
    </source>
</evidence>
<feature type="compositionally biased region" description="Basic residues" evidence="1">
    <location>
        <begin position="278"/>
        <end position="289"/>
    </location>
</feature>
<comment type="caution">
    <text evidence="2">The sequence shown here is derived from an EMBL/GenBank/DDBJ whole genome shotgun (WGS) entry which is preliminary data.</text>
</comment>
<feature type="compositionally biased region" description="Basic and acidic residues" evidence="1">
    <location>
        <begin position="225"/>
        <end position="234"/>
    </location>
</feature>
<protein>
    <submittedName>
        <fullName evidence="2">Uncharacterized protein</fullName>
    </submittedName>
</protein>
<feature type="compositionally biased region" description="Polar residues" evidence="1">
    <location>
        <begin position="261"/>
        <end position="274"/>
    </location>
</feature>
<evidence type="ECO:0000313" key="2">
    <source>
        <dbReference type="EMBL" id="KAK7417674.1"/>
    </source>
</evidence>
<name>A0ABR1H9E8_9HYPO</name>
<feature type="region of interest" description="Disordered" evidence="1">
    <location>
        <begin position="146"/>
        <end position="172"/>
    </location>
</feature>
<proteinExistence type="predicted"/>
<organism evidence="2 3">
    <name type="scientific">Neonectria magnoliae</name>
    <dbReference type="NCBI Taxonomy" id="2732573"/>
    <lineage>
        <taxon>Eukaryota</taxon>
        <taxon>Fungi</taxon>
        <taxon>Dikarya</taxon>
        <taxon>Ascomycota</taxon>
        <taxon>Pezizomycotina</taxon>
        <taxon>Sordariomycetes</taxon>
        <taxon>Hypocreomycetidae</taxon>
        <taxon>Hypocreales</taxon>
        <taxon>Nectriaceae</taxon>
        <taxon>Neonectria</taxon>
    </lineage>
</organism>